<proteinExistence type="predicted"/>
<evidence type="ECO:0000313" key="1">
    <source>
        <dbReference type="EMBL" id="ARK07737.1"/>
    </source>
</evidence>
<accession>A0A1W6DXK3</accession>
<name>A0A1W6DXK3_9CAUD</name>
<evidence type="ECO:0000313" key="2">
    <source>
        <dbReference type="Proteomes" id="UP000223281"/>
    </source>
</evidence>
<dbReference type="Proteomes" id="UP000223281">
    <property type="component" value="Segment"/>
</dbReference>
<gene>
    <name evidence="1" type="ORF">LPST10_00005</name>
</gene>
<organism evidence="1 2">
    <name type="scientific">Salmonella phage LPST10</name>
    <dbReference type="NCBI Taxonomy" id="1973454"/>
    <lineage>
        <taxon>Viruses</taxon>
        <taxon>Duplodnaviria</taxon>
        <taxon>Heunggongvirae</taxon>
        <taxon>Uroviricota</taxon>
        <taxon>Caudoviricetes</taxon>
        <taxon>Skatevirus</taxon>
        <taxon>Skatevirus LPST10</taxon>
    </lineage>
</organism>
<sequence length="58" mass="6557">MDIEIPDGFDADWQCEMLRNLLVKLNELDDGGYVVSDGYSLLDDAMKIVEALREYSGD</sequence>
<reference evidence="1 2" key="1">
    <citation type="submission" date="2017-04" db="EMBL/GenBank/DDBJ databases">
        <title>Complete Genome Sequence of Salmonella enterica serovar Typhimurium Bacteriophage LPST10, Isolated in China.</title>
        <authorList>
            <person name="Dong X."/>
            <person name="Huang C."/>
            <person name="Morsy M.K."/>
            <person name="Li Z."/>
            <person name="Zhou Y."/>
            <person name="Willias S.P."/>
            <person name="Abdelnabby H."/>
            <person name="Liu J."/>
            <person name="Wang X."/>
            <person name="Li J."/>
        </authorList>
    </citation>
    <scope>NUCLEOTIDE SEQUENCE [LARGE SCALE GENOMIC DNA]</scope>
</reference>
<keyword evidence="2" id="KW-1185">Reference proteome</keyword>
<dbReference type="EMBL" id="KY860935">
    <property type="protein sequence ID" value="ARK07737.1"/>
    <property type="molecule type" value="Genomic_DNA"/>
</dbReference>
<protein>
    <submittedName>
        <fullName evidence="1">Uncharacterized protein</fullName>
    </submittedName>
</protein>